<dbReference type="InterPro" id="IPR036390">
    <property type="entry name" value="WH_DNA-bd_sf"/>
</dbReference>
<dbReference type="SUPFAM" id="SSF53850">
    <property type="entry name" value="Periplasmic binding protein-like II"/>
    <property type="match status" value="1"/>
</dbReference>
<evidence type="ECO:0000259" key="5">
    <source>
        <dbReference type="PROSITE" id="PS50931"/>
    </source>
</evidence>
<dbReference type="Gene3D" id="3.40.190.10">
    <property type="entry name" value="Periplasmic binding protein-like II"/>
    <property type="match status" value="2"/>
</dbReference>
<proteinExistence type="inferred from homology"/>
<dbReference type="InterPro" id="IPR005119">
    <property type="entry name" value="LysR_subst-bd"/>
</dbReference>
<dbReference type="CDD" id="cd08423">
    <property type="entry name" value="PBP2_LTTR_like_6"/>
    <property type="match status" value="1"/>
</dbReference>
<protein>
    <submittedName>
        <fullName evidence="6">LysR family transcriptional regulator</fullName>
    </submittedName>
</protein>
<evidence type="ECO:0000256" key="3">
    <source>
        <dbReference type="ARBA" id="ARBA00023125"/>
    </source>
</evidence>
<keyword evidence="3" id="KW-0238">DNA-binding</keyword>
<organism evidence="6 7">
    <name type="scientific">Streptomyces griseorubens</name>
    <dbReference type="NCBI Taxonomy" id="66897"/>
    <lineage>
        <taxon>Bacteria</taxon>
        <taxon>Bacillati</taxon>
        <taxon>Actinomycetota</taxon>
        <taxon>Actinomycetes</taxon>
        <taxon>Kitasatosporales</taxon>
        <taxon>Streptomycetaceae</taxon>
        <taxon>Streptomyces</taxon>
        <taxon>Streptomyces althioticus group</taxon>
    </lineage>
</organism>
<accession>A0ABR4ST15</accession>
<gene>
    <name evidence="6" type="ORF">DJ64_21685</name>
</gene>
<comment type="similarity">
    <text evidence="1">Belongs to the LysR transcriptional regulatory family.</text>
</comment>
<dbReference type="Pfam" id="PF00126">
    <property type="entry name" value="HTH_1"/>
    <property type="match status" value="1"/>
</dbReference>
<dbReference type="EMBL" id="JJMG01000229">
    <property type="protein sequence ID" value="KEG38345.1"/>
    <property type="molecule type" value="Genomic_DNA"/>
</dbReference>
<evidence type="ECO:0000313" key="7">
    <source>
        <dbReference type="Proteomes" id="UP000027632"/>
    </source>
</evidence>
<dbReference type="Pfam" id="PF03466">
    <property type="entry name" value="LysR_substrate"/>
    <property type="match status" value="1"/>
</dbReference>
<dbReference type="InterPro" id="IPR036388">
    <property type="entry name" value="WH-like_DNA-bd_sf"/>
</dbReference>
<evidence type="ECO:0000256" key="1">
    <source>
        <dbReference type="ARBA" id="ARBA00009437"/>
    </source>
</evidence>
<dbReference type="PANTHER" id="PTHR30346:SF29">
    <property type="entry name" value="LYSR SUBSTRATE-BINDING"/>
    <property type="match status" value="1"/>
</dbReference>
<dbReference type="InterPro" id="IPR000847">
    <property type="entry name" value="LysR_HTH_N"/>
</dbReference>
<name>A0ABR4ST15_9ACTN</name>
<evidence type="ECO:0000256" key="2">
    <source>
        <dbReference type="ARBA" id="ARBA00023015"/>
    </source>
</evidence>
<evidence type="ECO:0000256" key="4">
    <source>
        <dbReference type="ARBA" id="ARBA00023163"/>
    </source>
</evidence>
<dbReference type="RefSeq" id="WP_037643172.1">
    <property type="nucleotide sequence ID" value="NZ_KL503830.1"/>
</dbReference>
<dbReference type="Proteomes" id="UP000027632">
    <property type="component" value="Unassembled WGS sequence"/>
</dbReference>
<keyword evidence="4" id="KW-0804">Transcription</keyword>
<dbReference type="PANTHER" id="PTHR30346">
    <property type="entry name" value="TRANSCRIPTIONAL DUAL REGULATOR HCAR-RELATED"/>
    <property type="match status" value="1"/>
</dbReference>
<keyword evidence="7" id="KW-1185">Reference proteome</keyword>
<comment type="caution">
    <text evidence="6">The sequence shown here is derived from an EMBL/GenBank/DDBJ whole genome shotgun (WGS) entry which is preliminary data.</text>
</comment>
<evidence type="ECO:0000313" key="6">
    <source>
        <dbReference type="EMBL" id="KEG38345.1"/>
    </source>
</evidence>
<reference evidence="6 7" key="1">
    <citation type="submission" date="2014-04" db="EMBL/GenBank/DDBJ databases">
        <title>Draft genome sequence of the novel Streptomyces griseorubens JSD-1 playing a role in carbon and nitrogen cycle.</title>
        <authorList>
            <consortium name="Shanghai Jiao Tong University"/>
            <person name="Feng H."/>
            <person name="Sun Y."/>
            <person name="Zhi Y."/>
            <person name="Mao L."/>
            <person name="Luo Y."/>
            <person name="Wei X."/>
            <person name="Zhou P."/>
        </authorList>
    </citation>
    <scope>NUCLEOTIDE SEQUENCE [LARGE SCALE GENOMIC DNA]</scope>
    <source>
        <strain evidence="6 7">JSD-1</strain>
    </source>
</reference>
<dbReference type="PROSITE" id="PS50931">
    <property type="entry name" value="HTH_LYSR"/>
    <property type="match status" value="1"/>
</dbReference>
<dbReference type="SUPFAM" id="SSF46785">
    <property type="entry name" value="Winged helix' DNA-binding domain"/>
    <property type="match status" value="1"/>
</dbReference>
<keyword evidence="2" id="KW-0805">Transcription regulation</keyword>
<feature type="domain" description="HTH lysR-type" evidence="5">
    <location>
        <begin position="2"/>
        <end position="59"/>
    </location>
</feature>
<sequence>MIDVQRLRVLRSVAEHGSFNRAAAALHLTPSAVSQHIAALERSLGAPVVDRSTRGVTLTQAGRIMVGAAESVAAELAHAAREIDRLGTSRSRLTIATFTSGGQHLLPGALTRLTAAHPGTVLHVKEVEPEDSLPLLRQGAVDLVLAYHFDGPLPGLHGPGPDVEWIPLMEDPLHVVLPGTHPLAGRPTVSLAELADEPWVLGCLKTEAYLRRYAEHAGFSPDVRGSTTDYFFARSLVAAGVGLSLIPTVALTPALPGVRAVPLDAPTPARHIGAAVLRRPCRPEVSTLIEGLRQDAGVAAGPVRVTPAR</sequence>
<dbReference type="Gene3D" id="1.10.10.10">
    <property type="entry name" value="Winged helix-like DNA-binding domain superfamily/Winged helix DNA-binding domain"/>
    <property type="match status" value="1"/>
</dbReference>